<dbReference type="PROSITE" id="PS50002">
    <property type="entry name" value="SH3"/>
    <property type="match status" value="1"/>
</dbReference>
<organism evidence="5">
    <name type="scientific">Arion vulgaris</name>
    <dbReference type="NCBI Taxonomy" id="1028688"/>
    <lineage>
        <taxon>Eukaryota</taxon>
        <taxon>Metazoa</taxon>
        <taxon>Spiralia</taxon>
        <taxon>Lophotrochozoa</taxon>
        <taxon>Mollusca</taxon>
        <taxon>Gastropoda</taxon>
        <taxon>Heterobranchia</taxon>
        <taxon>Euthyneura</taxon>
        <taxon>Panpulmonata</taxon>
        <taxon>Eupulmonata</taxon>
        <taxon>Stylommatophora</taxon>
        <taxon>Helicina</taxon>
        <taxon>Arionoidea</taxon>
        <taxon>Arionidae</taxon>
        <taxon>Arion</taxon>
    </lineage>
</organism>
<gene>
    <name evidence="5" type="primary">ORF218274</name>
</gene>
<keyword evidence="1 2" id="KW-0728">SH3 domain</keyword>
<dbReference type="InterPro" id="IPR001452">
    <property type="entry name" value="SH3_domain"/>
</dbReference>
<dbReference type="GO" id="GO:0006897">
    <property type="term" value="P:endocytosis"/>
    <property type="evidence" value="ECO:0007669"/>
    <property type="project" value="TreeGrafter"/>
</dbReference>
<feature type="compositionally biased region" description="Acidic residues" evidence="3">
    <location>
        <begin position="107"/>
        <end position="121"/>
    </location>
</feature>
<feature type="non-terminal residue" evidence="5">
    <location>
        <position position="1"/>
    </location>
</feature>
<dbReference type="GO" id="GO:0035091">
    <property type="term" value="F:phosphatidylinositol binding"/>
    <property type="evidence" value="ECO:0007669"/>
    <property type="project" value="TreeGrafter"/>
</dbReference>
<dbReference type="GO" id="GO:0005886">
    <property type="term" value="C:plasma membrane"/>
    <property type="evidence" value="ECO:0007669"/>
    <property type="project" value="TreeGrafter"/>
</dbReference>
<name>A0A0B7BZ99_9EUPU</name>
<reference evidence="5" key="1">
    <citation type="submission" date="2014-12" db="EMBL/GenBank/DDBJ databases">
        <title>Insight into the proteome of Arion vulgaris.</title>
        <authorList>
            <person name="Aradska J."/>
            <person name="Bulat T."/>
            <person name="Smidak R."/>
            <person name="Sarate P."/>
            <person name="Gangsoo J."/>
            <person name="Sialana F."/>
            <person name="Bilban M."/>
            <person name="Lubec G."/>
        </authorList>
    </citation>
    <scope>NUCLEOTIDE SEQUENCE</scope>
    <source>
        <tissue evidence="5">Skin</tissue>
    </source>
</reference>
<dbReference type="InterPro" id="IPR036028">
    <property type="entry name" value="SH3-like_dom_sf"/>
</dbReference>
<dbReference type="PANTHER" id="PTHR45827">
    <property type="entry name" value="SORTING NEXIN"/>
    <property type="match status" value="1"/>
</dbReference>
<proteinExistence type="predicted"/>
<sequence length="137" mass="14749">QARCLYDFEGDDNNGELSFAAGEIICIIKQDIGDGWWEAKNGKGVHGLIPETYVEIISVPEPQFPPPPPPLSGNAIASPPYMSPSNGYARSPTDEGRSSFDTQQSMDDWDDEWDDDDDDGESSTSTAGHSHDLGGSG</sequence>
<feature type="compositionally biased region" description="Pro residues" evidence="3">
    <location>
        <begin position="62"/>
        <end position="71"/>
    </location>
</feature>
<feature type="domain" description="SH3" evidence="4">
    <location>
        <begin position="1"/>
        <end position="59"/>
    </location>
</feature>
<dbReference type="AlphaFoldDB" id="A0A0B7BZ99"/>
<dbReference type="Pfam" id="PF14604">
    <property type="entry name" value="SH3_9"/>
    <property type="match status" value="1"/>
</dbReference>
<dbReference type="Gene3D" id="2.30.30.40">
    <property type="entry name" value="SH3 Domains"/>
    <property type="match status" value="1"/>
</dbReference>
<accession>A0A0B7BZ99</accession>
<evidence type="ECO:0000259" key="4">
    <source>
        <dbReference type="PROSITE" id="PS50002"/>
    </source>
</evidence>
<dbReference type="SMART" id="SM00326">
    <property type="entry name" value="SH3"/>
    <property type="match status" value="1"/>
</dbReference>
<dbReference type="GO" id="GO:0031410">
    <property type="term" value="C:cytoplasmic vesicle"/>
    <property type="evidence" value="ECO:0007669"/>
    <property type="project" value="TreeGrafter"/>
</dbReference>
<evidence type="ECO:0000256" key="1">
    <source>
        <dbReference type="ARBA" id="ARBA00022443"/>
    </source>
</evidence>
<feature type="non-terminal residue" evidence="5">
    <location>
        <position position="137"/>
    </location>
</feature>
<dbReference type="PANTHER" id="PTHR45827:SF1">
    <property type="entry name" value="SORTING NEXIN"/>
    <property type="match status" value="1"/>
</dbReference>
<dbReference type="SUPFAM" id="SSF50044">
    <property type="entry name" value="SH3-domain"/>
    <property type="match status" value="1"/>
</dbReference>
<dbReference type="PRINTS" id="PR00452">
    <property type="entry name" value="SH3DOMAIN"/>
</dbReference>
<evidence type="ECO:0000256" key="3">
    <source>
        <dbReference type="SAM" id="MobiDB-lite"/>
    </source>
</evidence>
<dbReference type="GO" id="GO:0097320">
    <property type="term" value="P:plasma membrane tubulation"/>
    <property type="evidence" value="ECO:0007669"/>
    <property type="project" value="TreeGrafter"/>
</dbReference>
<evidence type="ECO:0000313" key="5">
    <source>
        <dbReference type="EMBL" id="CEK98277.1"/>
    </source>
</evidence>
<evidence type="ECO:0000256" key="2">
    <source>
        <dbReference type="PROSITE-ProRule" id="PRU00192"/>
    </source>
</evidence>
<dbReference type="EMBL" id="HACG01051406">
    <property type="protein sequence ID" value="CEK98277.1"/>
    <property type="molecule type" value="Transcribed_RNA"/>
</dbReference>
<feature type="region of interest" description="Disordered" evidence="3">
    <location>
        <begin position="59"/>
        <end position="137"/>
    </location>
</feature>
<protein>
    <recommendedName>
        <fullName evidence="4">SH3 domain-containing protein</fullName>
    </recommendedName>
</protein>
<dbReference type="GO" id="GO:0016197">
    <property type="term" value="P:endosomal transport"/>
    <property type="evidence" value="ECO:0007669"/>
    <property type="project" value="TreeGrafter"/>
</dbReference>